<dbReference type="AlphaFoldDB" id="A0A518H8D7"/>
<accession>A0A518H8D7</accession>
<keyword evidence="1" id="KW-0472">Membrane</keyword>
<evidence type="ECO:0000313" key="3">
    <source>
        <dbReference type="EMBL" id="QDV37122.1"/>
    </source>
</evidence>
<sequence precursor="true">MSTIARPCRGAALALALFLASPSAVDAQDPNFGAPPAEGASEGKPIFGYLAVGAGCIAIMFVLCISARR</sequence>
<dbReference type="RefSeq" id="WP_145274475.1">
    <property type="nucleotide sequence ID" value="NZ_CP036426.1"/>
</dbReference>
<keyword evidence="1" id="KW-1133">Transmembrane helix</keyword>
<keyword evidence="4" id="KW-1185">Reference proteome</keyword>
<keyword evidence="2" id="KW-0732">Signal</keyword>
<protein>
    <submittedName>
        <fullName evidence="3">Uncharacterized protein</fullName>
    </submittedName>
</protein>
<dbReference type="Proteomes" id="UP000317835">
    <property type="component" value="Chromosome"/>
</dbReference>
<dbReference type="EMBL" id="CP036426">
    <property type="protein sequence ID" value="QDV37122.1"/>
    <property type="molecule type" value="Genomic_DNA"/>
</dbReference>
<dbReference type="KEGG" id="tpla:ElP_50550"/>
<dbReference type="OrthoDB" id="9971824at2"/>
<organism evidence="3 4">
    <name type="scientific">Tautonia plasticadhaerens</name>
    <dbReference type="NCBI Taxonomy" id="2527974"/>
    <lineage>
        <taxon>Bacteria</taxon>
        <taxon>Pseudomonadati</taxon>
        <taxon>Planctomycetota</taxon>
        <taxon>Planctomycetia</taxon>
        <taxon>Isosphaerales</taxon>
        <taxon>Isosphaeraceae</taxon>
        <taxon>Tautonia</taxon>
    </lineage>
</organism>
<proteinExistence type="predicted"/>
<gene>
    <name evidence="3" type="ORF">ElP_50550</name>
</gene>
<evidence type="ECO:0000313" key="4">
    <source>
        <dbReference type="Proteomes" id="UP000317835"/>
    </source>
</evidence>
<evidence type="ECO:0000256" key="2">
    <source>
        <dbReference type="SAM" id="SignalP"/>
    </source>
</evidence>
<feature type="chain" id="PRO_5022022840" evidence="2">
    <location>
        <begin position="28"/>
        <end position="69"/>
    </location>
</feature>
<name>A0A518H8D7_9BACT</name>
<keyword evidence="1" id="KW-0812">Transmembrane</keyword>
<reference evidence="3 4" key="1">
    <citation type="submission" date="2019-02" db="EMBL/GenBank/DDBJ databases">
        <title>Deep-cultivation of Planctomycetes and their phenomic and genomic characterization uncovers novel biology.</title>
        <authorList>
            <person name="Wiegand S."/>
            <person name="Jogler M."/>
            <person name="Boedeker C."/>
            <person name="Pinto D."/>
            <person name="Vollmers J."/>
            <person name="Rivas-Marin E."/>
            <person name="Kohn T."/>
            <person name="Peeters S.H."/>
            <person name="Heuer A."/>
            <person name="Rast P."/>
            <person name="Oberbeckmann S."/>
            <person name="Bunk B."/>
            <person name="Jeske O."/>
            <person name="Meyerdierks A."/>
            <person name="Storesund J.E."/>
            <person name="Kallscheuer N."/>
            <person name="Luecker S."/>
            <person name="Lage O.M."/>
            <person name="Pohl T."/>
            <person name="Merkel B.J."/>
            <person name="Hornburger P."/>
            <person name="Mueller R.-W."/>
            <person name="Bruemmer F."/>
            <person name="Labrenz M."/>
            <person name="Spormann A.M."/>
            <person name="Op den Camp H."/>
            <person name="Overmann J."/>
            <person name="Amann R."/>
            <person name="Jetten M.S.M."/>
            <person name="Mascher T."/>
            <person name="Medema M.H."/>
            <person name="Devos D.P."/>
            <person name="Kaster A.-K."/>
            <person name="Ovreas L."/>
            <person name="Rohde M."/>
            <person name="Galperin M.Y."/>
            <person name="Jogler C."/>
        </authorList>
    </citation>
    <scope>NUCLEOTIDE SEQUENCE [LARGE SCALE GENOMIC DNA]</scope>
    <source>
        <strain evidence="3 4">ElP</strain>
    </source>
</reference>
<evidence type="ECO:0000256" key="1">
    <source>
        <dbReference type="SAM" id="Phobius"/>
    </source>
</evidence>
<feature type="transmembrane region" description="Helical" evidence="1">
    <location>
        <begin position="46"/>
        <end position="67"/>
    </location>
</feature>
<feature type="signal peptide" evidence="2">
    <location>
        <begin position="1"/>
        <end position="27"/>
    </location>
</feature>